<reference evidence="9" key="1">
    <citation type="submission" date="2022-09" db="EMBL/GenBank/DDBJ databases">
        <title>Culturomic study of gut microbiota in children with autism spectrum disorder.</title>
        <authorList>
            <person name="Efimov B.A."/>
            <person name="Chaplin A.V."/>
            <person name="Sokolova S.R."/>
            <person name="Pikina A.P."/>
            <person name="Korzhanova M."/>
            <person name="Belova V."/>
            <person name="Korostin D."/>
        </authorList>
    </citation>
    <scope>NUCLEOTIDE SEQUENCE</scope>
    <source>
        <strain evidence="9">ASD5510</strain>
    </source>
</reference>
<accession>A0A9J6QPK5</accession>
<evidence type="ECO:0000259" key="8">
    <source>
        <dbReference type="Pfam" id="PF00884"/>
    </source>
</evidence>
<dbReference type="GO" id="GO:0005886">
    <property type="term" value="C:plasma membrane"/>
    <property type="evidence" value="ECO:0007669"/>
    <property type="project" value="UniProtKB-SubCell"/>
</dbReference>
<evidence type="ECO:0000256" key="7">
    <source>
        <dbReference type="SAM" id="Phobius"/>
    </source>
</evidence>
<feature type="transmembrane region" description="Helical" evidence="7">
    <location>
        <begin position="12"/>
        <end position="30"/>
    </location>
</feature>
<keyword evidence="4 7" id="KW-0812">Transmembrane</keyword>
<dbReference type="CDD" id="cd16015">
    <property type="entry name" value="LTA_synthase"/>
    <property type="match status" value="1"/>
</dbReference>
<evidence type="ECO:0000313" key="9">
    <source>
        <dbReference type="EMBL" id="MCU7377372.1"/>
    </source>
</evidence>
<dbReference type="Gene3D" id="3.40.720.10">
    <property type="entry name" value="Alkaline Phosphatase, subunit A"/>
    <property type="match status" value="1"/>
</dbReference>
<feature type="transmembrane region" description="Helical" evidence="7">
    <location>
        <begin position="119"/>
        <end position="146"/>
    </location>
</feature>
<protein>
    <submittedName>
        <fullName evidence="9">LTA synthase family protein</fullName>
    </submittedName>
</protein>
<evidence type="ECO:0000313" key="10">
    <source>
        <dbReference type="Proteomes" id="UP001065549"/>
    </source>
</evidence>
<keyword evidence="10" id="KW-1185">Reference proteome</keyword>
<dbReference type="PANTHER" id="PTHR47371:SF3">
    <property type="entry name" value="PHOSPHOGLYCEROL TRANSFERASE I"/>
    <property type="match status" value="1"/>
</dbReference>
<dbReference type="InterPro" id="IPR000917">
    <property type="entry name" value="Sulfatase_N"/>
</dbReference>
<feature type="transmembrane region" description="Helical" evidence="7">
    <location>
        <begin position="76"/>
        <end position="99"/>
    </location>
</feature>
<evidence type="ECO:0000256" key="1">
    <source>
        <dbReference type="ARBA" id="ARBA00004651"/>
    </source>
</evidence>
<keyword evidence="3" id="KW-1003">Cell membrane</keyword>
<comment type="caution">
    <text evidence="9">The sequence shown here is derived from an EMBL/GenBank/DDBJ whole genome shotgun (WGS) entry which is preliminary data.</text>
</comment>
<comment type="subcellular location">
    <subcellularLocation>
        <location evidence="1">Cell membrane</location>
        <topology evidence="1">Multi-pass membrane protein</topology>
    </subcellularLocation>
</comment>
<dbReference type="PANTHER" id="PTHR47371">
    <property type="entry name" value="LIPOTEICHOIC ACID SYNTHASE"/>
    <property type="match status" value="1"/>
</dbReference>
<gene>
    <name evidence="9" type="ORF">OBO34_03270</name>
</gene>
<feature type="transmembrane region" description="Helical" evidence="7">
    <location>
        <begin position="158"/>
        <end position="176"/>
    </location>
</feature>
<evidence type="ECO:0000256" key="5">
    <source>
        <dbReference type="ARBA" id="ARBA00022989"/>
    </source>
</evidence>
<dbReference type="InterPro" id="IPR017850">
    <property type="entry name" value="Alkaline_phosphatase_core_sf"/>
</dbReference>
<feature type="domain" description="Sulfatase N-terminal" evidence="8">
    <location>
        <begin position="249"/>
        <end position="517"/>
    </location>
</feature>
<evidence type="ECO:0000256" key="2">
    <source>
        <dbReference type="ARBA" id="ARBA00004936"/>
    </source>
</evidence>
<dbReference type="AlphaFoldDB" id="A0A9J6QPK5"/>
<dbReference type="EMBL" id="JAOSHN010000001">
    <property type="protein sequence ID" value="MCU7377372.1"/>
    <property type="molecule type" value="Genomic_DNA"/>
</dbReference>
<name>A0A9J6QPK5_9FIRM</name>
<evidence type="ECO:0000256" key="4">
    <source>
        <dbReference type="ARBA" id="ARBA00022692"/>
    </source>
</evidence>
<comment type="pathway">
    <text evidence="2">Cell wall biogenesis; lipoteichoic acid biosynthesis.</text>
</comment>
<proteinExistence type="predicted"/>
<evidence type="ECO:0000256" key="3">
    <source>
        <dbReference type="ARBA" id="ARBA00022475"/>
    </source>
</evidence>
<feature type="transmembrane region" description="Helical" evidence="7">
    <location>
        <begin position="50"/>
        <end position="69"/>
    </location>
</feature>
<dbReference type="InterPro" id="IPR050448">
    <property type="entry name" value="OpgB/LTA_synthase_biosynth"/>
</dbReference>
<dbReference type="Proteomes" id="UP001065549">
    <property type="component" value="Unassembled WGS sequence"/>
</dbReference>
<organism evidence="9 10">
    <name type="scientific">Hominibacterium faecale</name>
    <dbReference type="NCBI Taxonomy" id="2839743"/>
    <lineage>
        <taxon>Bacteria</taxon>
        <taxon>Bacillati</taxon>
        <taxon>Bacillota</taxon>
        <taxon>Clostridia</taxon>
        <taxon>Peptostreptococcales</taxon>
        <taxon>Anaerovoracaceae</taxon>
        <taxon>Hominibacterium</taxon>
    </lineage>
</organism>
<dbReference type="SUPFAM" id="SSF53649">
    <property type="entry name" value="Alkaline phosphatase-like"/>
    <property type="match status" value="1"/>
</dbReference>
<keyword evidence="6 7" id="KW-0472">Membrane</keyword>
<dbReference type="RefSeq" id="WP_253020748.1">
    <property type="nucleotide sequence ID" value="NZ_JAOSHN010000001.1"/>
</dbReference>
<evidence type="ECO:0000256" key="6">
    <source>
        <dbReference type="ARBA" id="ARBA00023136"/>
    </source>
</evidence>
<dbReference type="Pfam" id="PF00884">
    <property type="entry name" value="Sulfatase"/>
    <property type="match status" value="1"/>
</dbReference>
<sequence length="659" mass="74856">MEKLKSFYRKYLRNSIVFSAVLALAMNLFIETMARHSLIGSLRFFAESPAVFLFNSFIIFATYSIVLLFRRKIFWYVVISALWVALGVTNGIILLNRMTPFTVKDMANLGDGLSIATNYLSTATLILAIVGILVLVAGLILLFLFAPKAKRKVNYKRSIAAILIVAIATFGAWQGAVKTKTVETFFGNLAYAYRDYGVPYCFISTWLNTGIRKPDGYSEQAVKSIFKSGELSKDGTYKVEKKDEDEKHPNIIFLQLESFIDPTLVEGFSYSKDPMPNYRKLMKEYSSGYLTVPSVGAGTANTEFESMTGISVKFFGPGEYPYKSVLLEKTCESIPYDLKNIGYSTHAIHNHRGAFYGRNKVFPNLGFDTFTSLEYMNNVVKTAKNWAKDGLLTDQMIDAMKSTEGRDYIYTISVQGHGKYPTEQVLENPAVSVTKAPSEEQKWQYEYYVNQVYEMDLFIKDLTDRLSQFDEDVVLVMYGDHLPALDMTEEQMKNKDLFSTEYIIWDNFGLKKEDKNQAAYEIGADVLNRLGIHEGLLTEYHQKYENSAGYMKNLEMLAYDMLYGQDYIYGGKSPFKPTDMKMGINPIKINDIVKIGEDYYIKGENFTEYSKISLDGEVLDTIYLGPTILGLKEEVDPSDISRMKISQVEKNKEILSTTE</sequence>
<keyword evidence="5 7" id="KW-1133">Transmembrane helix</keyword>